<keyword evidence="3" id="KW-1185">Reference proteome</keyword>
<name>A0A9P9A7T6_9PEZI</name>
<evidence type="ECO:0000313" key="3">
    <source>
        <dbReference type="Proteomes" id="UP000770015"/>
    </source>
</evidence>
<gene>
    <name evidence="2" type="ORF">F5X68DRAFT_209537</name>
</gene>
<feature type="region of interest" description="Disordered" evidence="1">
    <location>
        <begin position="1"/>
        <end position="173"/>
    </location>
</feature>
<protein>
    <submittedName>
        <fullName evidence="2">Uncharacterized protein</fullName>
    </submittedName>
</protein>
<reference evidence="2" key="1">
    <citation type="journal article" date="2021" name="Nat. Commun.">
        <title>Genetic determinants of endophytism in the Arabidopsis root mycobiome.</title>
        <authorList>
            <person name="Mesny F."/>
            <person name="Miyauchi S."/>
            <person name="Thiergart T."/>
            <person name="Pickel B."/>
            <person name="Atanasova L."/>
            <person name="Karlsson M."/>
            <person name="Huettel B."/>
            <person name="Barry K.W."/>
            <person name="Haridas S."/>
            <person name="Chen C."/>
            <person name="Bauer D."/>
            <person name="Andreopoulos W."/>
            <person name="Pangilinan J."/>
            <person name="LaButti K."/>
            <person name="Riley R."/>
            <person name="Lipzen A."/>
            <person name="Clum A."/>
            <person name="Drula E."/>
            <person name="Henrissat B."/>
            <person name="Kohler A."/>
            <person name="Grigoriev I.V."/>
            <person name="Martin F.M."/>
            <person name="Hacquard S."/>
        </authorList>
    </citation>
    <scope>NUCLEOTIDE SEQUENCE</scope>
    <source>
        <strain evidence="2">MPI-SDFR-AT-0117</strain>
    </source>
</reference>
<evidence type="ECO:0000256" key="1">
    <source>
        <dbReference type="SAM" id="MobiDB-lite"/>
    </source>
</evidence>
<dbReference type="OrthoDB" id="2196114at2759"/>
<dbReference type="Proteomes" id="UP000770015">
    <property type="component" value="Unassembled WGS sequence"/>
</dbReference>
<feature type="compositionally biased region" description="Low complexity" evidence="1">
    <location>
        <begin position="136"/>
        <end position="160"/>
    </location>
</feature>
<feature type="compositionally biased region" description="Basic and acidic residues" evidence="1">
    <location>
        <begin position="55"/>
        <end position="82"/>
    </location>
</feature>
<feature type="compositionally biased region" description="Basic and acidic residues" evidence="1">
    <location>
        <begin position="9"/>
        <end position="24"/>
    </location>
</feature>
<feature type="compositionally biased region" description="Low complexity" evidence="1">
    <location>
        <begin position="108"/>
        <end position="118"/>
    </location>
</feature>
<comment type="caution">
    <text evidence="2">The sequence shown here is derived from an EMBL/GenBank/DDBJ whole genome shotgun (WGS) entry which is preliminary data.</text>
</comment>
<evidence type="ECO:0000313" key="2">
    <source>
        <dbReference type="EMBL" id="KAH6685933.1"/>
    </source>
</evidence>
<dbReference type="AlphaFoldDB" id="A0A9P9A7T6"/>
<accession>A0A9P9A7T6</accession>
<dbReference type="EMBL" id="JAGSXJ010000014">
    <property type="protein sequence ID" value="KAH6685933.1"/>
    <property type="molecule type" value="Genomic_DNA"/>
</dbReference>
<sequence>MSLVPEASPTKEEDVSTGTVERHSLQQQQQQQGRTSTGRKRGRPSKADIAARLSAAREAELEKSRVAEAQRDAMVDEGRETVEPDSFASAHESPEPAEPTPQPRKESLPAPSSPLATSPIPPSSVLRSIPNLPSTPRAQASPAQSARQAVVSPSPSPQASDAENQPPSCRPPATQKRVVLAPMAATPARTGSPSKRNVLGGLRSTTPWTAVDVEMVFDEDKENEFEGFVAKGSELTSPERRMTVEQWIYYNAERAEARLKHECEGLVSRFESEGSRAMNVLEGMVVD</sequence>
<organism evidence="2 3">
    <name type="scientific">Plectosphaerella plurivora</name>
    <dbReference type="NCBI Taxonomy" id="936078"/>
    <lineage>
        <taxon>Eukaryota</taxon>
        <taxon>Fungi</taxon>
        <taxon>Dikarya</taxon>
        <taxon>Ascomycota</taxon>
        <taxon>Pezizomycotina</taxon>
        <taxon>Sordariomycetes</taxon>
        <taxon>Hypocreomycetidae</taxon>
        <taxon>Glomerellales</taxon>
        <taxon>Plectosphaerellaceae</taxon>
        <taxon>Plectosphaerella</taxon>
    </lineage>
</organism>
<proteinExistence type="predicted"/>